<sequence>MSESKEVKGKAPEEATEASETVDPPFAEKKKLSGKYTKDGEGKEGTTSRGKSASSIITPKMAETLLEMNPSLKSEMEGMNKEQATEALRKMGLEEPLTSLSIGGKNQKGMASYKFWQTQPVPRFDEQEKAIEGLIKIVDPEQVSKEPDQLLDGFEWTTLDLTDEKGLQELWDLLTNHYVEDDHAMFRFRYSQSFLHWRVIASAVLLPMTV</sequence>
<feature type="compositionally biased region" description="Basic and acidic residues" evidence="10">
    <location>
        <begin position="26"/>
        <end position="46"/>
    </location>
</feature>
<evidence type="ECO:0000256" key="3">
    <source>
        <dbReference type="ARBA" id="ARBA00012923"/>
    </source>
</evidence>
<evidence type="ECO:0000256" key="4">
    <source>
        <dbReference type="ARBA" id="ARBA00022240"/>
    </source>
</evidence>
<evidence type="ECO:0000256" key="10">
    <source>
        <dbReference type="SAM" id="MobiDB-lite"/>
    </source>
</evidence>
<feature type="region of interest" description="Disordered" evidence="10">
    <location>
        <begin position="1"/>
        <end position="56"/>
    </location>
</feature>
<keyword evidence="6" id="KW-0012">Acyltransferase</keyword>
<dbReference type="InterPro" id="IPR000903">
    <property type="entry name" value="NMT"/>
</dbReference>
<evidence type="ECO:0000256" key="8">
    <source>
        <dbReference type="ARBA" id="ARBA00031854"/>
    </source>
</evidence>
<feature type="compositionally biased region" description="Polar residues" evidence="10">
    <location>
        <begin position="47"/>
        <end position="56"/>
    </location>
</feature>
<comment type="caution">
    <text evidence="12">The sequence shown here is derived from an EMBL/GenBank/DDBJ whole genome shotgun (WGS) entry which is preliminary data.</text>
</comment>
<dbReference type="InterPro" id="IPR016181">
    <property type="entry name" value="Acyl_CoA_acyltransferase"/>
</dbReference>
<dbReference type="Gene3D" id="3.40.630.170">
    <property type="match status" value="1"/>
</dbReference>
<feature type="compositionally biased region" description="Basic and acidic residues" evidence="10">
    <location>
        <begin position="1"/>
        <end position="13"/>
    </location>
</feature>
<evidence type="ECO:0000256" key="1">
    <source>
        <dbReference type="ARBA" id="ARBA00003900"/>
    </source>
</evidence>
<reference evidence="12" key="2">
    <citation type="submission" date="2023-01" db="EMBL/GenBank/DDBJ databases">
        <authorList>
            <person name="Petersen C."/>
        </authorList>
    </citation>
    <scope>NUCLEOTIDE SEQUENCE</scope>
    <source>
        <strain evidence="12">IBT 15450</strain>
    </source>
</reference>
<keyword evidence="5" id="KW-0808">Transferase</keyword>
<evidence type="ECO:0000256" key="9">
    <source>
        <dbReference type="ARBA" id="ARBA00048276"/>
    </source>
</evidence>
<dbReference type="EMBL" id="JAQJZL010000004">
    <property type="protein sequence ID" value="KAJ6044024.1"/>
    <property type="molecule type" value="Genomic_DNA"/>
</dbReference>
<feature type="domain" description="Glycylpeptide N-tetradecanoyltransferase N-terminal" evidence="11">
    <location>
        <begin position="138"/>
        <end position="200"/>
    </location>
</feature>
<comment type="similarity">
    <text evidence="2">Belongs to the NMT family.</text>
</comment>
<evidence type="ECO:0000256" key="6">
    <source>
        <dbReference type="ARBA" id="ARBA00023315"/>
    </source>
</evidence>
<dbReference type="PANTHER" id="PTHR11377:SF5">
    <property type="entry name" value="GLYCYLPEPTIDE N-TETRADECANOYLTRANSFERASE"/>
    <property type="match status" value="1"/>
</dbReference>
<dbReference type="PANTHER" id="PTHR11377">
    <property type="entry name" value="N-MYRISTOYL TRANSFERASE"/>
    <property type="match status" value="1"/>
</dbReference>
<comment type="catalytic activity">
    <reaction evidence="9">
        <text>N-terminal glycyl-[protein] + tetradecanoyl-CoA = N-tetradecanoylglycyl-[protein] + CoA + H(+)</text>
        <dbReference type="Rhea" id="RHEA:15521"/>
        <dbReference type="Rhea" id="RHEA-COMP:12666"/>
        <dbReference type="Rhea" id="RHEA-COMP:12667"/>
        <dbReference type="ChEBI" id="CHEBI:15378"/>
        <dbReference type="ChEBI" id="CHEBI:57287"/>
        <dbReference type="ChEBI" id="CHEBI:57385"/>
        <dbReference type="ChEBI" id="CHEBI:64723"/>
        <dbReference type="ChEBI" id="CHEBI:133050"/>
        <dbReference type="EC" id="2.3.1.97"/>
    </reaction>
</comment>
<keyword evidence="13" id="KW-1185">Reference proteome</keyword>
<dbReference type="AlphaFoldDB" id="A0AAD6IFG4"/>
<evidence type="ECO:0000313" key="13">
    <source>
        <dbReference type="Proteomes" id="UP001219568"/>
    </source>
</evidence>
<dbReference type="GO" id="GO:0005737">
    <property type="term" value="C:cytoplasm"/>
    <property type="evidence" value="ECO:0007669"/>
    <property type="project" value="TreeGrafter"/>
</dbReference>
<name>A0AAD6IFG4_PENCN</name>
<dbReference type="Proteomes" id="UP001219568">
    <property type="component" value="Unassembled WGS sequence"/>
</dbReference>
<dbReference type="InterPro" id="IPR022676">
    <property type="entry name" value="NMT_N"/>
</dbReference>
<dbReference type="SUPFAM" id="SSF55729">
    <property type="entry name" value="Acyl-CoA N-acyltransferases (Nat)"/>
    <property type="match status" value="1"/>
</dbReference>
<proteinExistence type="inferred from homology"/>
<evidence type="ECO:0000256" key="2">
    <source>
        <dbReference type="ARBA" id="ARBA00009469"/>
    </source>
</evidence>
<protein>
    <recommendedName>
        <fullName evidence="4">Glycylpeptide N-tetradecanoyltransferase</fullName>
        <ecNumber evidence="3">2.3.1.97</ecNumber>
    </recommendedName>
    <alternativeName>
        <fullName evidence="7">Myristoyl-CoA:protein N-myristoyltransferase</fullName>
    </alternativeName>
    <alternativeName>
        <fullName evidence="8">Peptide N-myristoyltransferase</fullName>
    </alternativeName>
</protein>
<evidence type="ECO:0000256" key="5">
    <source>
        <dbReference type="ARBA" id="ARBA00022679"/>
    </source>
</evidence>
<dbReference type="Pfam" id="PF01233">
    <property type="entry name" value="NMT"/>
    <property type="match status" value="1"/>
</dbReference>
<gene>
    <name evidence="12" type="ORF">N7460_005379</name>
</gene>
<evidence type="ECO:0000313" key="12">
    <source>
        <dbReference type="EMBL" id="KAJ6044024.1"/>
    </source>
</evidence>
<organism evidence="12 13">
    <name type="scientific">Penicillium canescens</name>
    <dbReference type="NCBI Taxonomy" id="5083"/>
    <lineage>
        <taxon>Eukaryota</taxon>
        <taxon>Fungi</taxon>
        <taxon>Dikarya</taxon>
        <taxon>Ascomycota</taxon>
        <taxon>Pezizomycotina</taxon>
        <taxon>Eurotiomycetes</taxon>
        <taxon>Eurotiomycetidae</taxon>
        <taxon>Eurotiales</taxon>
        <taxon>Aspergillaceae</taxon>
        <taxon>Penicillium</taxon>
    </lineage>
</organism>
<reference evidence="12" key="1">
    <citation type="journal article" date="2023" name="IMA Fungus">
        <title>Comparative genomic study of the Penicillium genus elucidates a diverse pangenome and 15 lateral gene transfer events.</title>
        <authorList>
            <person name="Petersen C."/>
            <person name="Sorensen T."/>
            <person name="Nielsen M.R."/>
            <person name="Sondergaard T.E."/>
            <person name="Sorensen J.L."/>
            <person name="Fitzpatrick D.A."/>
            <person name="Frisvad J.C."/>
            <person name="Nielsen K.L."/>
        </authorList>
    </citation>
    <scope>NUCLEOTIDE SEQUENCE</scope>
    <source>
        <strain evidence="12">IBT 15450</strain>
    </source>
</reference>
<dbReference type="EC" id="2.3.1.97" evidence="3"/>
<dbReference type="GO" id="GO:0004379">
    <property type="term" value="F:glycylpeptide N-tetradecanoyltransferase activity"/>
    <property type="evidence" value="ECO:0007669"/>
    <property type="project" value="UniProtKB-EC"/>
</dbReference>
<accession>A0AAD6IFG4</accession>
<comment type="function">
    <text evidence="1">Adds a myristoyl group to the N-terminal glycine residue of certain cellular proteins.</text>
</comment>
<evidence type="ECO:0000256" key="7">
    <source>
        <dbReference type="ARBA" id="ARBA00031242"/>
    </source>
</evidence>
<evidence type="ECO:0000259" key="11">
    <source>
        <dbReference type="Pfam" id="PF01233"/>
    </source>
</evidence>